<evidence type="ECO:0000313" key="2">
    <source>
        <dbReference type="Proteomes" id="UP000198640"/>
    </source>
</evidence>
<evidence type="ECO:0008006" key="3">
    <source>
        <dbReference type="Google" id="ProtNLM"/>
    </source>
</evidence>
<sequence>MIRLFTHRYLIERGTLMPIVIWRLMLLVLLCLPGIGQAVADLEANTPAITRLKQSMQQRHSQLESYYNSGAVGLTRDGLIMLRDANAVPLAARQTVNQLVTAENQDRNALYREIARANSHPEWESNIRATFSQRWISLAKPGWWYQQADGSWRRK</sequence>
<dbReference type="PIRSF" id="PIRSF025560">
    <property type="entry name" value="UCP025560"/>
    <property type="match status" value="1"/>
</dbReference>
<dbReference type="STRING" id="44576.SAMN05421881_100421"/>
<evidence type="ECO:0000313" key="1">
    <source>
        <dbReference type="EMBL" id="SDX60023.1"/>
    </source>
</evidence>
<dbReference type="InterPro" id="IPR008309">
    <property type="entry name" value="YdbL"/>
</dbReference>
<keyword evidence="2" id="KW-1185">Reference proteome</keyword>
<dbReference type="EMBL" id="FNOY01000004">
    <property type="protein sequence ID" value="SDX60023.1"/>
    <property type="molecule type" value="Genomic_DNA"/>
</dbReference>
<gene>
    <name evidence="1" type="ORF">SAMN05421881_100421</name>
</gene>
<dbReference type="Proteomes" id="UP000198640">
    <property type="component" value="Unassembled WGS sequence"/>
</dbReference>
<organism evidence="1 2">
    <name type="scientific">Nitrosomonas halophila</name>
    <dbReference type="NCBI Taxonomy" id="44576"/>
    <lineage>
        <taxon>Bacteria</taxon>
        <taxon>Pseudomonadati</taxon>
        <taxon>Pseudomonadota</taxon>
        <taxon>Betaproteobacteria</taxon>
        <taxon>Nitrosomonadales</taxon>
        <taxon>Nitrosomonadaceae</taxon>
        <taxon>Nitrosomonas</taxon>
    </lineage>
</organism>
<reference evidence="1 2" key="1">
    <citation type="submission" date="2016-10" db="EMBL/GenBank/DDBJ databases">
        <authorList>
            <person name="de Groot N.N."/>
        </authorList>
    </citation>
    <scope>NUCLEOTIDE SEQUENCE [LARGE SCALE GENOMIC DNA]</scope>
    <source>
        <strain evidence="1 2">Nm1</strain>
    </source>
</reference>
<proteinExistence type="predicted"/>
<dbReference type="Pfam" id="PF07027">
    <property type="entry name" value="DUF1318"/>
    <property type="match status" value="1"/>
</dbReference>
<dbReference type="AlphaFoldDB" id="A0A1H3D0N0"/>
<accession>A0A1H3D0N0</accession>
<name>A0A1H3D0N0_9PROT</name>
<protein>
    <recommendedName>
        <fullName evidence="3">DUF1318 domain-containing protein</fullName>
    </recommendedName>
</protein>